<dbReference type="SUPFAM" id="SSF52833">
    <property type="entry name" value="Thioredoxin-like"/>
    <property type="match status" value="1"/>
</dbReference>
<accession>A0A0F6EMB8</accession>
<protein>
    <submittedName>
        <fullName evidence="2">Thiol-disulfide isomerase-like thioredoxin</fullName>
    </submittedName>
</protein>
<evidence type="ECO:0000313" key="3">
    <source>
        <dbReference type="Proteomes" id="UP000254400"/>
    </source>
</evidence>
<proteinExistence type="predicted"/>
<dbReference type="RefSeq" id="WP_019687319.1">
    <property type="nucleotide sequence ID" value="NZ_CP009909.1"/>
</dbReference>
<evidence type="ECO:0000259" key="1">
    <source>
        <dbReference type="Pfam" id="PF00085"/>
    </source>
</evidence>
<gene>
    <name evidence="2" type="ORF">NCTC10343_02654</name>
</gene>
<dbReference type="AlphaFoldDB" id="A0A0F6EMB8"/>
<evidence type="ECO:0000313" key="2">
    <source>
        <dbReference type="EMBL" id="SUA69788.1"/>
    </source>
</evidence>
<keyword evidence="2" id="KW-0413">Isomerase</keyword>
<dbReference type="GeneID" id="93346042"/>
<dbReference type="Proteomes" id="UP000254400">
    <property type="component" value="Unassembled WGS sequence"/>
</dbReference>
<dbReference type="InterPro" id="IPR036249">
    <property type="entry name" value="Thioredoxin-like_sf"/>
</dbReference>
<name>A0A0F6EMB8_PAEPO</name>
<dbReference type="Pfam" id="PF00085">
    <property type="entry name" value="Thioredoxin"/>
    <property type="match status" value="1"/>
</dbReference>
<sequence length="108" mass="12499">MSVVELTSIEEIDSFIEINPLSMLYVSQEDCNVCHAIYPKLKTMLKLYPKLALARVNASQVEEITGRFLIFSVPTILIFLDGREYLREGRFVQFEQLKKQLQLLSDEV</sequence>
<reference evidence="2 3" key="1">
    <citation type="submission" date="2018-06" db="EMBL/GenBank/DDBJ databases">
        <authorList>
            <consortium name="Pathogen Informatics"/>
            <person name="Doyle S."/>
        </authorList>
    </citation>
    <scope>NUCLEOTIDE SEQUENCE [LARGE SCALE GENOMIC DNA]</scope>
    <source>
        <strain evidence="2 3">NCTC10343</strain>
    </source>
</reference>
<dbReference type="GO" id="GO:0016853">
    <property type="term" value="F:isomerase activity"/>
    <property type="evidence" value="ECO:0007669"/>
    <property type="project" value="UniProtKB-KW"/>
</dbReference>
<dbReference type="InterPro" id="IPR013766">
    <property type="entry name" value="Thioredoxin_domain"/>
</dbReference>
<dbReference type="Gene3D" id="3.40.30.10">
    <property type="entry name" value="Glutaredoxin"/>
    <property type="match status" value="1"/>
</dbReference>
<feature type="domain" description="Thioredoxin" evidence="1">
    <location>
        <begin position="23"/>
        <end position="85"/>
    </location>
</feature>
<organism evidence="2 3">
    <name type="scientific">Paenibacillus polymyxa</name>
    <name type="common">Bacillus polymyxa</name>
    <dbReference type="NCBI Taxonomy" id="1406"/>
    <lineage>
        <taxon>Bacteria</taxon>
        <taxon>Bacillati</taxon>
        <taxon>Bacillota</taxon>
        <taxon>Bacilli</taxon>
        <taxon>Bacillales</taxon>
        <taxon>Paenibacillaceae</taxon>
        <taxon>Paenibacillus</taxon>
    </lineage>
</organism>
<dbReference type="CDD" id="cd02947">
    <property type="entry name" value="TRX_family"/>
    <property type="match status" value="1"/>
</dbReference>
<dbReference type="EMBL" id="UGSC01000001">
    <property type="protein sequence ID" value="SUA69788.1"/>
    <property type="molecule type" value="Genomic_DNA"/>
</dbReference>